<dbReference type="PANTHER" id="PTHR16277:SF7">
    <property type="entry name" value="RE12330P"/>
    <property type="match status" value="1"/>
</dbReference>
<name>A0A1S3D4D8_DIACI</name>
<dbReference type="STRING" id="121845.A0A1S3D4D8"/>
<dbReference type="KEGG" id="dci:103511226"/>
<dbReference type="CTD" id="53562"/>
<dbReference type="InterPro" id="IPR052262">
    <property type="entry name" value="E2F-SERTA_domain_protein"/>
</dbReference>
<protein>
    <submittedName>
        <fullName evidence="4">SERTA domain-containing protein 2</fullName>
    </submittedName>
</protein>
<dbReference type="PROSITE" id="PS51053">
    <property type="entry name" value="SERTA"/>
    <property type="match status" value="1"/>
</dbReference>
<evidence type="ECO:0000313" key="4">
    <source>
        <dbReference type="RefSeq" id="XP_008474167.1"/>
    </source>
</evidence>
<sequence length="255" mass="27909">MSPSQDYCMNSQWRNSPSRSPNGAQQTIRCEENGKSYLDLGSWNSNNAGNRCCEGRTNWCSRGPSCYRQRRLAVLNISMCKLGRYRQFSDPSLHRSVLICNTLRLIEREMEQEGCLLNSMPLSAPSVPPPIVEPPPPCESLPCEPPRVPTPYPSSSESESDSGLGDDSRSINWGSVLSLSSNSDLDPLNNNDSLDDLDLDLSVPWKLAPVSVDDILKSRTDPCSSSSHSMSSGSHSMSSGPPAEFDNIMHVLVGS</sequence>
<feature type="region of interest" description="Disordered" evidence="1">
    <location>
        <begin position="1"/>
        <end position="25"/>
    </location>
</feature>
<evidence type="ECO:0000256" key="1">
    <source>
        <dbReference type="SAM" id="MobiDB-lite"/>
    </source>
</evidence>
<gene>
    <name evidence="4" type="primary">LOC103511226</name>
</gene>
<dbReference type="InterPro" id="IPR009263">
    <property type="entry name" value="SERTA_dom"/>
</dbReference>
<feature type="region of interest" description="Disordered" evidence="1">
    <location>
        <begin position="127"/>
        <end position="167"/>
    </location>
</feature>
<dbReference type="AlphaFoldDB" id="A0A1S3D4D8"/>
<organism evidence="3 4">
    <name type="scientific">Diaphorina citri</name>
    <name type="common">Asian citrus psyllid</name>
    <dbReference type="NCBI Taxonomy" id="121845"/>
    <lineage>
        <taxon>Eukaryota</taxon>
        <taxon>Metazoa</taxon>
        <taxon>Ecdysozoa</taxon>
        <taxon>Arthropoda</taxon>
        <taxon>Hexapoda</taxon>
        <taxon>Insecta</taxon>
        <taxon>Pterygota</taxon>
        <taxon>Neoptera</taxon>
        <taxon>Paraneoptera</taxon>
        <taxon>Hemiptera</taxon>
        <taxon>Sternorrhyncha</taxon>
        <taxon>Psylloidea</taxon>
        <taxon>Psyllidae</taxon>
        <taxon>Diaphorininae</taxon>
        <taxon>Diaphorina</taxon>
    </lineage>
</organism>
<proteinExistence type="predicted"/>
<accession>A0A1S3D4D8</accession>
<dbReference type="PANTHER" id="PTHR16277">
    <property type="entry name" value="CELL DIVISION CYCLE ASSOCIATED PROTEIN 4/SERTA DOMAIN-CONTAINING PROTEIN 2"/>
    <property type="match status" value="1"/>
</dbReference>
<dbReference type="PaxDb" id="121845-A0A1S3D4D8"/>
<dbReference type="GO" id="GO:0005634">
    <property type="term" value="C:nucleus"/>
    <property type="evidence" value="ECO:0007669"/>
    <property type="project" value="TreeGrafter"/>
</dbReference>
<feature type="region of interest" description="Disordered" evidence="1">
    <location>
        <begin position="216"/>
        <end position="246"/>
    </location>
</feature>
<dbReference type="Pfam" id="PF06031">
    <property type="entry name" value="SERTA"/>
    <property type="match status" value="1"/>
</dbReference>
<feature type="compositionally biased region" description="Pro residues" evidence="1">
    <location>
        <begin position="127"/>
        <end position="152"/>
    </location>
</feature>
<evidence type="ECO:0000313" key="3">
    <source>
        <dbReference type="Proteomes" id="UP000079169"/>
    </source>
</evidence>
<dbReference type="Proteomes" id="UP000079169">
    <property type="component" value="Unplaced"/>
</dbReference>
<reference evidence="4" key="1">
    <citation type="submission" date="2025-08" db="UniProtKB">
        <authorList>
            <consortium name="RefSeq"/>
        </authorList>
    </citation>
    <scope>IDENTIFICATION</scope>
</reference>
<feature type="compositionally biased region" description="Low complexity" evidence="1">
    <location>
        <begin position="224"/>
        <end position="240"/>
    </location>
</feature>
<feature type="compositionally biased region" description="Low complexity" evidence="1">
    <location>
        <begin position="154"/>
        <end position="165"/>
    </location>
</feature>
<dbReference type="GeneID" id="103511226"/>
<feature type="domain" description="SERTA" evidence="2">
    <location>
        <begin position="67"/>
        <end position="114"/>
    </location>
</feature>
<keyword evidence="3" id="KW-1185">Reference proteome</keyword>
<dbReference type="OMA" id="CEGRTNW"/>
<dbReference type="RefSeq" id="XP_008474167.1">
    <property type="nucleotide sequence ID" value="XM_008475945.2"/>
</dbReference>
<evidence type="ECO:0000259" key="2">
    <source>
        <dbReference type="PROSITE" id="PS51053"/>
    </source>
</evidence>